<evidence type="ECO:0000256" key="2">
    <source>
        <dbReference type="ARBA" id="ARBA00022490"/>
    </source>
</evidence>
<dbReference type="Pfam" id="PF01507">
    <property type="entry name" value="PAPS_reduct"/>
    <property type="match status" value="1"/>
</dbReference>
<dbReference type="NCBIfam" id="TIGR02055">
    <property type="entry name" value="APS_reductase"/>
    <property type="match status" value="1"/>
</dbReference>
<dbReference type="GO" id="GO:0019379">
    <property type="term" value="P:sulfate assimilation, phosphoadenylyl sulfate reduction by phosphoadenylyl-sulfate reductase (thioredoxin)"/>
    <property type="evidence" value="ECO:0007669"/>
    <property type="project" value="UniProtKB-UniRule"/>
</dbReference>
<organism evidence="16 17">
    <name type="scientific">Pelistega ratti</name>
    <dbReference type="NCBI Taxonomy" id="2652177"/>
    <lineage>
        <taxon>Bacteria</taxon>
        <taxon>Pseudomonadati</taxon>
        <taxon>Pseudomonadota</taxon>
        <taxon>Betaproteobacteria</taxon>
        <taxon>Burkholderiales</taxon>
        <taxon>Alcaligenaceae</taxon>
        <taxon>Pelistega</taxon>
    </lineage>
</organism>
<dbReference type="InterPro" id="IPR011798">
    <property type="entry name" value="APS_reductase"/>
</dbReference>
<evidence type="ECO:0000259" key="15">
    <source>
        <dbReference type="Pfam" id="PF01507"/>
    </source>
</evidence>
<accession>A0A6L9Y803</accession>
<dbReference type="EMBL" id="JAAGYR010000010">
    <property type="protein sequence ID" value="NEN75904.1"/>
    <property type="molecule type" value="Genomic_DNA"/>
</dbReference>
<keyword evidence="17" id="KW-1185">Reference proteome</keyword>
<dbReference type="GO" id="GO:0005737">
    <property type="term" value="C:cytoplasm"/>
    <property type="evidence" value="ECO:0007669"/>
    <property type="project" value="UniProtKB-SubCell"/>
</dbReference>
<dbReference type="GO" id="GO:0051539">
    <property type="term" value="F:4 iron, 4 sulfur cluster binding"/>
    <property type="evidence" value="ECO:0007669"/>
    <property type="project" value="UniProtKB-UniRule"/>
</dbReference>
<comment type="caution">
    <text evidence="16">The sequence shown here is derived from an EMBL/GenBank/DDBJ whole genome shotgun (WGS) entry which is preliminary data.</text>
</comment>
<feature type="domain" description="Phosphoadenosine phosphosulphate reductase" evidence="15">
    <location>
        <begin position="51"/>
        <end position="224"/>
    </location>
</feature>
<evidence type="ECO:0000256" key="7">
    <source>
        <dbReference type="ARBA" id="ARBA00024298"/>
    </source>
</evidence>
<dbReference type="HAMAP" id="MF_00063">
    <property type="entry name" value="CysH"/>
    <property type="match status" value="1"/>
</dbReference>
<dbReference type="NCBIfam" id="NF002537">
    <property type="entry name" value="PRK02090.1"/>
    <property type="match status" value="1"/>
</dbReference>
<dbReference type="PANTHER" id="PTHR46482:SF9">
    <property type="entry name" value="5'-ADENYLYLSULFATE REDUCTASE 1, CHLOROPLASTIC"/>
    <property type="match status" value="1"/>
</dbReference>
<proteinExistence type="inferred from homology"/>
<protein>
    <recommendedName>
        <fullName evidence="10 14">Adenosine 5'-phosphosulfate reductase</fullName>
        <shortName evidence="14">APS reductase</shortName>
        <ecNumber evidence="9 14">1.8.4.10</ecNumber>
    </recommendedName>
    <alternativeName>
        <fullName evidence="12 14">5'-adenylylsulfate reductase</fullName>
    </alternativeName>
    <alternativeName>
        <fullName evidence="11 14">Thioredoxin-dependent 5'-adenylylsulfate reductase</fullName>
    </alternativeName>
</protein>
<dbReference type="SUPFAM" id="SSF52402">
    <property type="entry name" value="Adenine nucleotide alpha hydrolases-like"/>
    <property type="match status" value="1"/>
</dbReference>
<evidence type="ECO:0000256" key="12">
    <source>
        <dbReference type="ARBA" id="ARBA00032041"/>
    </source>
</evidence>
<name>A0A6L9Y803_9BURK</name>
<comment type="catalytic activity">
    <reaction evidence="13 14">
        <text>[thioredoxin]-disulfide + sulfite + AMP + 2 H(+) = adenosine 5'-phosphosulfate + [thioredoxin]-dithiol</text>
        <dbReference type="Rhea" id="RHEA:21976"/>
        <dbReference type="Rhea" id="RHEA-COMP:10698"/>
        <dbReference type="Rhea" id="RHEA-COMP:10700"/>
        <dbReference type="ChEBI" id="CHEBI:15378"/>
        <dbReference type="ChEBI" id="CHEBI:17359"/>
        <dbReference type="ChEBI" id="CHEBI:29950"/>
        <dbReference type="ChEBI" id="CHEBI:50058"/>
        <dbReference type="ChEBI" id="CHEBI:58243"/>
        <dbReference type="ChEBI" id="CHEBI:456215"/>
        <dbReference type="EC" id="1.8.4.10"/>
    </reaction>
</comment>
<dbReference type="InterPro" id="IPR014729">
    <property type="entry name" value="Rossmann-like_a/b/a_fold"/>
</dbReference>
<evidence type="ECO:0000256" key="13">
    <source>
        <dbReference type="ARBA" id="ARBA00048441"/>
    </source>
</evidence>
<comment type="subcellular location">
    <subcellularLocation>
        <location evidence="14">Cytoplasm</location>
    </subcellularLocation>
</comment>
<dbReference type="InterPro" id="IPR004511">
    <property type="entry name" value="PAPS/APS_Rdtase"/>
</dbReference>
<dbReference type="AlphaFoldDB" id="A0A6L9Y803"/>
<keyword evidence="4 14" id="KW-0560">Oxidoreductase</keyword>
<gene>
    <name evidence="14" type="primary">cysH</name>
    <name evidence="16" type="ORF">F9B74_06130</name>
</gene>
<evidence type="ECO:0000256" key="14">
    <source>
        <dbReference type="HAMAP-Rule" id="MF_00063"/>
    </source>
</evidence>
<dbReference type="CDD" id="cd23945">
    <property type="entry name" value="PAPS_reductase"/>
    <property type="match status" value="1"/>
</dbReference>
<dbReference type="NCBIfam" id="TIGR00434">
    <property type="entry name" value="cysH"/>
    <property type="match status" value="1"/>
</dbReference>
<reference evidence="16 17" key="1">
    <citation type="submission" date="2020-02" db="EMBL/GenBank/DDBJ databases">
        <title>Pelistega sp. NLN82 were isolated from wild rodents of the Hainan Island.</title>
        <authorList>
            <person name="Niu N."/>
            <person name="Zhou J."/>
        </authorList>
    </citation>
    <scope>NUCLEOTIDE SEQUENCE [LARGE SCALE GENOMIC DNA]</scope>
    <source>
        <strain evidence="16 17">NLN82</strain>
    </source>
</reference>
<evidence type="ECO:0000256" key="5">
    <source>
        <dbReference type="ARBA" id="ARBA00023004"/>
    </source>
</evidence>
<comment type="pathway">
    <text evidence="8 14">Sulfur metabolism; hydrogen sulfide biosynthesis; sulfite from sulfate.</text>
</comment>
<dbReference type="EC" id="1.8.4.10" evidence="9 14"/>
<evidence type="ECO:0000313" key="17">
    <source>
        <dbReference type="Proteomes" id="UP000477651"/>
    </source>
</evidence>
<dbReference type="GO" id="GO:0004604">
    <property type="term" value="F:phosphoadenylyl-sulfate reductase (thioredoxin) activity"/>
    <property type="evidence" value="ECO:0007669"/>
    <property type="project" value="UniProtKB-UniRule"/>
</dbReference>
<feature type="binding site" evidence="14">
    <location>
        <position position="135"/>
    </location>
    <ligand>
        <name>[4Fe-4S] cluster</name>
        <dbReference type="ChEBI" id="CHEBI:49883"/>
    </ligand>
</feature>
<keyword evidence="5 14" id="KW-0408">Iron</keyword>
<keyword evidence="3 14" id="KW-0479">Metal-binding</keyword>
<evidence type="ECO:0000256" key="1">
    <source>
        <dbReference type="ARBA" id="ARBA00009732"/>
    </source>
</evidence>
<evidence type="ECO:0000313" key="16">
    <source>
        <dbReference type="EMBL" id="NEN75904.1"/>
    </source>
</evidence>
<dbReference type="InterPro" id="IPR002500">
    <property type="entry name" value="PAPS_reduct_dom"/>
</dbReference>
<comment type="similarity">
    <text evidence="1 14">Belongs to the PAPS reductase family. CysH subfamily.</text>
</comment>
<feature type="binding site" evidence="14">
    <location>
        <position position="221"/>
    </location>
    <ligand>
        <name>[4Fe-4S] cluster</name>
        <dbReference type="ChEBI" id="CHEBI:49883"/>
    </ligand>
</feature>
<dbReference type="GO" id="GO:0070814">
    <property type="term" value="P:hydrogen sulfide biosynthetic process"/>
    <property type="evidence" value="ECO:0007669"/>
    <property type="project" value="UniProtKB-UniRule"/>
</dbReference>
<dbReference type="PIRSF" id="PIRSF000857">
    <property type="entry name" value="PAPS_reductase"/>
    <property type="match status" value="1"/>
</dbReference>
<evidence type="ECO:0000256" key="4">
    <source>
        <dbReference type="ARBA" id="ARBA00023002"/>
    </source>
</evidence>
<evidence type="ECO:0000256" key="3">
    <source>
        <dbReference type="ARBA" id="ARBA00022723"/>
    </source>
</evidence>
<dbReference type="GO" id="GO:0019344">
    <property type="term" value="P:cysteine biosynthetic process"/>
    <property type="evidence" value="ECO:0007669"/>
    <property type="project" value="InterPro"/>
</dbReference>
<dbReference type="Proteomes" id="UP000477651">
    <property type="component" value="Unassembled WGS sequence"/>
</dbReference>
<evidence type="ECO:0000256" key="6">
    <source>
        <dbReference type="ARBA" id="ARBA00023014"/>
    </source>
</evidence>
<dbReference type="Gene3D" id="3.40.50.620">
    <property type="entry name" value="HUPs"/>
    <property type="match status" value="1"/>
</dbReference>
<dbReference type="PANTHER" id="PTHR46482">
    <property type="entry name" value="5'-ADENYLYLSULFATE REDUCTASE 3, CHLOROPLASTIC"/>
    <property type="match status" value="1"/>
</dbReference>
<keyword evidence="6 14" id="KW-0411">Iron-sulfur</keyword>
<evidence type="ECO:0000256" key="9">
    <source>
        <dbReference type="ARBA" id="ARBA00024386"/>
    </source>
</evidence>
<evidence type="ECO:0000256" key="8">
    <source>
        <dbReference type="ARBA" id="ARBA00024327"/>
    </source>
</evidence>
<evidence type="ECO:0000256" key="10">
    <source>
        <dbReference type="ARBA" id="ARBA00029514"/>
    </source>
</evidence>
<feature type="active site" description="Nucleophile; cysteine thiosulfonate intermediate" evidence="14">
    <location>
        <position position="246"/>
    </location>
</feature>
<dbReference type="GO" id="GO:0043866">
    <property type="term" value="F:adenylyl-sulfate reductase (thioredoxin) activity"/>
    <property type="evidence" value="ECO:0007669"/>
    <property type="project" value="UniProtKB-EC"/>
</dbReference>
<sequence length="250" mass="29172">MSAEELLHFYKPKLWEIPQPSTEVYEALPSKIAVLAERLESIVQTHKTVKLASSLAVEDMLITDMIARYRLAISVFTLNTGLLHKETLALWEVLIKHYPDLTTHIFMPDMVRTNAFVEEFGKTPFYESVALRRQCCFLRKIEPLSHALKDADAWITGQRREQSITRAELTFVEEDKQHQMAKYNPIFDWSEQEVWAYILTYQVPYNTLYQQGYPSIGCDPCTRPVKAGEDIRAGRWWWENQESKECGLHK</sequence>
<dbReference type="RefSeq" id="WP_163764468.1">
    <property type="nucleotide sequence ID" value="NZ_JAAGYR010000010.1"/>
</dbReference>
<feature type="binding site" evidence="14">
    <location>
        <position position="218"/>
    </location>
    <ligand>
        <name>[4Fe-4S] cluster</name>
        <dbReference type="ChEBI" id="CHEBI:49883"/>
    </ligand>
</feature>
<comment type="function">
    <text evidence="7 14">Catalyzes the formation of sulfite from adenosine 5'-phosphosulfate (APS) using thioredoxin as an electron donor.</text>
</comment>
<feature type="binding site" evidence="14">
    <location>
        <position position="136"/>
    </location>
    <ligand>
        <name>[4Fe-4S] cluster</name>
        <dbReference type="ChEBI" id="CHEBI:49883"/>
    </ligand>
</feature>
<evidence type="ECO:0000256" key="11">
    <source>
        <dbReference type="ARBA" id="ARBA00030894"/>
    </source>
</evidence>
<dbReference type="GO" id="GO:0046872">
    <property type="term" value="F:metal ion binding"/>
    <property type="evidence" value="ECO:0007669"/>
    <property type="project" value="UniProtKB-KW"/>
</dbReference>
<keyword evidence="2 14" id="KW-0963">Cytoplasm</keyword>
<comment type="cofactor">
    <cofactor evidence="14">
        <name>[4Fe-4S] cluster</name>
        <dbReference type="ChEBI" id="CHEBI:49883"/>
    </cofactor>
    <text evidence="14">Binds 1 [4Fe-4S] cluster per subunit.</text>
</comment>